<dbReference type="AlphaFoldDB" id="A0AAE1XXM5"/>
<evidence type="ECO:0000313" key="1">
    <source>
        <dbReference type="EMBL" id="KAK4419925.1"/>
    </source>
</evidence>
<sequence>MVWWKQTREELKALSSRTAEMVGEKLDPDWAISARSSVLHSLVGQDPWELYRACLVERDQVLLAQTAHTGVEEHIAHVLTQAMAFSHDLSLNVLCSATKRPLLNQGLLSFKMRFQRLNRG</sequence>
<reference evidence="1" key="2">
    <citation type="journal article" date="2024" name="Plant">
        <title>Genomic evolution and insights into agronomic trait innovations of Sesamum species.</title>
        <authorList>
            <person name="Miao H."/>
            <person name="Wang L."/>
            <person name="Qu L."/>
            <person name="Liu H."/>
            <person name="Sun Y."/>
            <person name="Le M."/>
            <person name="Wang Q."/>
            <person name="Wei S."/>
            <person name="Zheng Y."/>
            <person name="Lin W."/>
            <person name="Duan Y."/>
            <person name="Cao H."/>
            <person name="Xiong S."/>
            <person name="Wang X."/>
            <person name="Wei L."/>
            <person name="Li C."/>
            <person name="Ma Q."/>
            <person name="Ju M."/>
            <person name="Zhao R."/>
            <person name="Li G."/>
            <person name="Mu C."/>
            <person name="Tian Q."/>
            <person name="Mei H."/>
            <person name="Zhang T."/>
            <person name="Gao T."/>
            <person name="Zhang H."/>
        </authorList>
    </citation>
    <scope>NUCLEOTIDE SEQUENCE</scope>
    <source>
        <strain evidence="1">3651</strain>
    </source>
</reference>
<comment type="caution">
    <text evidence="1">The sequence shown here is derived from an EMBL/GenBank/DDBJ whole genome shotgun (WGS) entry which is preliminary data.</text>
</comment>
<proteinExistence type="predicted"/>
<gene>
    <name evidence="1" type="ORF">Salat_2405400</name>
</gene>
<dbReference type="EMBL" id="JACGWO010000009">
    <property type="protein sequence ID" value="KAK4419925.1"/>
    <property type="molecule type" value="Genomic_DNA"/>
</dbReference>
<reference evidence="1" key="1">
    <citation type="submission" date="2020-06" db="EMBL/GenBank/DDBJ databases">
        <authorList>
            <person name="Li T."/>
            <person name="Hu X."/>
            <person name="Zhang T."/>
            <person name="Song X."/>
            <person name="Zhang H."/>
            <person name="Dai N."/>
            <person name="Sheng W."/>
            <person name="Hou X."/>
            <person name="Wei L."/>
        </authorList>
    </citation>
    <scope>NUCLEOTIDE SEQUENCE</scope>
    <source>
        <strain evidence="1">3651</strain>
        <tissue evidence="1">Leaf</tissue>
    </source>
</reference>
<dbReference type="Proteomes" id="UP001293254">
    <property type="component" value="Unassembled WGS sequence"/>
</dbReference>
<keyword evidence="2" id="KW-1185">Reference proteome</keyword>
<evidence type="ECO:0000313" key="2">
    <source>
        <dbReference type="Proteomes" id="UP001293254"/>
    </source>
</evidence>
<organism evidence="1 2">
    <name type="scientific">Sesamum alatum</name>
    <dbReference type="NCBI Taxonomy" id="300844"/>
    <lineage>
        <taxon>Eukaryota</taxon>
        <taxon>Viridiplantae</taxon>
        <taxon>Streptophyta</taxon>
        <taxon>Embryophyta</taxon>
        <taxon>Tracheophyta</taxon>
        <taxon>Spermatophyta</taxon>
        <taxon>Magnoliopsida</taxon>
        <taxon>eudicotyledons</taxon>
        <taxon>Gunneridae</taxon>
        <taxon>Pentapetalae</taxon>
        <taxon>asterids</taxon>
        <taxon>lamiids</taxon>
        <taxon>Lamiales</taxon>
        <taxon>Pedaliaceae</taxon>
        <taxon>Sesamum</taxon>
    </lineage>
</organism>
<accession>A0AAE1XXM5</accession>
<name>A0AAE1XXM5_9LAMI</name>
<protein>
    <submittedName>
        <fullName evidence="1">Uncharacterized protein</fullName>
    </submittedName>
</protein>